<proteinExistence type="predicted"/>
<dbReference type="VEuPathDB" id="TrichDB:TVAGG3_0491030"/>
<sequence>MCHRSVREFERLLYRTELLTDTEDIKANIVAVESKLTELRNLNLLTPNQELEYTKTISDINQKIAPKTPIKKKKAKSMINSEEVSIAEEKKKQNQLTDEFMKLTEKLKDKVVEVGAALKDDQDVVENVQKSLDKNLLNSENVQGDLDDRISEQIGWKAYRWLAEVVIAYLLISFFFT</sequence>
<evidence type="ECO:0000313" key="2">
    <source>
        <dbReference type="EMBL" id="EAY05824.1"/>
    </source>
</evidence>
<feature type="coiled-coil region" evidence="1">
    <location>
        <begin position="79"/>
        <end position="106"/>
    </location>
</feature>
<dbReference type="InParanoid" id="A2ENF4"/>
<dbReference type="AlphaFoldDB" id="A2ENF4"/>
<accession>A2ENF4</accession>
<reference evidence="2" key="1">
    <citation type="submission" date="2006-10" db="EMBL/GenBank/DDBJ databases">
        <authorList>
            <person name="Amadeo P."/>
            <person name="Zhao Q."/>
            <person name="Wortman J."/>
            <person name="Fraser-Liggett C."/>
            <person name="Carlton J."/>
        </authorList>
    </citation>
    <scope>NUCLEOTIDE SEQUENCE</scope>
    <source>
        <strain evidence="2">G3</strain>
    </source>
</reference>
<keyword evidence="3" id="KW-1185">Reference proteome</keyword>
<evidence type="ECO:0000313" key="3">
    <source>
        <dbReference type="Proteomes" id="UP000001542"/>
    </source>
</evidence>
<dbReference type="SMR" id="A2ENF4"/>
<reference evidence="2" key="2">
    <citation type="journal article" date="2007" name="Science">
        <title>Draft genome sequence of the sexually transmitted pathogen Trichomonas vaginalis.</title>
        <authorList>
            <person name="Carlton J.M."/>
            <person name="Hirt R.P."/>
            <person name="Silva J.C."/>
            <person name="Delcher A.L."/>
            <person name="Schatz M."/>
            <person name="Zhao Q."/>
            <person name="Wortman J.R."/>
            <person name="Bidwell S.L."/>
            <person name="Alsmark U.C.M."/>
            <person name="Besteiro S."/>
            <person name="Sicheritz-Ponten T."/>
            <person name="Noel C.J."/>
            <person name="Dacks J.B."/>
            <person name="Foster P.G."/>
            <person name="Simillion C."/>
            <person name="Van de Peer Y."/>
            <person name="Miranda-Saavedra D."/>
            <person name="Barton G.J."/>
            <person name="Westrop G.D."/>
            <person name="Mueller S."/>
            <person name="Dessi D."/>
            <person name="Fiori P.L."/>
            <person name="Ren Q."/>
            <person name="Paulsen I."/>
            <person name="Zhang H."/>
            <person name="Bastida-Corcuera F.D."/>
            <person name="Simoes-Barbosa A."/>
            <person name="Brown M.T."/>
            <person name="Hayes R.D."/>
            <person name="Mukherjee M."/>
            <person name="Okumura C.Y."/>
            <person name="Schneider R."/>
            <person name="Smith A.J."/>
            <person name="Vanacova S."/>
            <person name="Villalvazo M."/>
            <person name="Haas B.J."/>
            <person name="Pertea M."/>
            <person name="Feldblyum T.V."/>
            <person name="Utterback T.R."/>
            <person name="Shu C.L."/>
            <person name="Osoegawa K."/>
            <person name="de Jong P.J."/>
            <person name="Hrdy I."/>
            <person name="Horvathova L."/>
            <person name="Zubacova Z."/>
            <person name="Dolezal P."/>
            <person name="Malik S.B."/>
            <person name="Logsdon J.M. Jr."/>
            <person name="Henze K."/>
            <person name="Gupta A."/>
            <person name="Wang C.C."/>
            <person name="Dunne R.L."/>
            <person name="Upcroft J.A."/>
            <person name="Upcroft P."/>
            <person name="White O."/>
            <person name="Salzberg S.L."/>
            <person name="Tang P."/>
            <person name="Chiu C.-H."/>
            <person name="Lee Y.-S."/>
            <person name="Embley T.M."/>
            <person name="Coombs G.H."/>
            <person name="Mottram J.C."/>
            <person name="Tachezy J."/>
            <person name="Fraser-Liggett C.M."/>
            <person name="Johnson P.J."/>
        </authorList>
    </citation>
    <scope>NUCLEOTIDE SEQUENCE [LARGE SCALE GENOMIC DNA]</scope>
    <source>
        <strain evidence="2">G3</strain>
    </source>
</reference>
<dbReference type="RefSeq" id="XP_001318047.1">
    <property type="nucleotide sequence ID" value="XM_001318012.1"/>
</dbReference>
<name>A2ENF4_TRIV3</name>
<protein>
    <submittedName>
        <fullName evidence="2">Uncharacterized protein</fullName>
    </submittedName>
</protein>
<keyword evidence="1" id="KW-0175">Coiled coil</keyword>
<dbReference type="KEGG" id="tva:4763695"/>
<dbReference type="EMBL" id="DS113439">
    <property type="protein sequence ID" value="EAY05824.1"/>
    <property type="molecule type" value="Genomic_DNA"/>
</dbReference>
<gene>
    <name evidence="2" type="ORF">TVAG_202820</name>
</gene>
<dbReference type="Proteomes" id="UP000001542">
    <property type="component" value="Unassembled WGS sequence"/>
</dbReference>
<dbReference type="VEuPathDB" id="TrichDB:TVAG_202820"/>
<organism evidence="2 3">
    <name type="scientific">Trichomonas vaginalis (strain ATCC PRA-98 / G3)</name>
    <dbReference type="NCBI Taxonomy" id="412133"/>
    <lineage>
        <taxon>Eukaryota</taxon>
        <taxon>Metamonada</taxon>
        <taxon>Parabasalia</taxon>
        <taxon>Trichomonadida</taxon>
        <taxon>Trichomonadidae</taxon>
        <taxon>Trichomonas</taxon>
    </lineage>
</organism>
<dbReference type="OrthoDB" id="10543762at2759"/>
<evidence type="ECO:0000256" key="1">
    <source>
        <dbReference type="SAM" id="Coils"/>
    </source>
</evidence>